<reference evidence="2" key="1">
    <citation type="journal article" date="2014" name="Int. J. Syst. Evol. Microbiol.">
        <title>Complete genome sequence of Corynebacterium casei LMG S-19264T (=DSM 44701T), isolated from a smear-ripened cheese.</title>
        <authorList>
            <consortium name="US DOE Joint Genome Institute (JGI-PGF)"/>
            <person name="Walter F."/>
            <person name="Albersmeier A."/>
            <person name="Kalinowski J."/>
            <person name="Ruckert C."/>
        </authorList>
    </citation>
    <scope>NUCLEOTIDE SEQUENCE</scope>
    <source>
        <strain evidence="2">CGMCC 4.7430</strain>
    </source>
</reference>
<sequence>MQSGPPTSVYRRPVDSWVAGFVGEANLLPGTTRAGTAGTALGPIPLAEPPSGEGTPVTVLVRPEQIGLGPAPDGRAGVRVTVTDLRFHGRDWRLTLHVEGRSGDPDGGTTVLATLPGTAHLAVGDTVDIHCTGLAHHWPAPAPAHEDSVLDLVPGPPD</sequence>
<evidence type="ECO:0000313" key="3">
    <source>
        <dbReference type="Proteomes" id="UP000660745"/>
    </source>
</evidence>
<dbReference type="GO" id="GO:0022857">
    <property type="term" value="F:transmembrane transporter activity"/>
    <property type="evidence" value="ECO:0007669"/>
    <property type="project" value="InterPro"/>
</dbReference>
<feature type="domain" description="Transport-associated OB type 2" evidence="1">
    <location>
        <begin position="59"/>
        <end position="130"/>
    </location>
</feature>
<proteinExistence type="predicted"/>
<dbReference type="InterPro" id="IPR013611">
    <property type="entry name" value="Transp-assoc_OB_typ2"/>
</dbReference>
<evidence type="ECO:0000313" key="2">
    <source>
        <dbReference type="EMBL" id="GGP13982.1"/>
    </source>
</evidence>
<keyword evidence="3" id="KW-1185">Reference proteome</keyword>
<dbReference type="InterPro" id="IPR008995">
    <property type="entry name" value="Mo/tungstate-bd_C_term_dom"/>
</dbReference>
<accession>A0A918E822</accession>
<dbReference type="SUPFAM" id="SSF50331">
    <property type="entry name" value="MOP-like"/>
    <property type="match status" value="1"/>
</dbReference>
<dbReference type="Pfam" id="PF08402">
    <property type="entry name" value="TOBE_2"/>
    <property type="match status" value="1"/>
</dbReference>
<name>A0A918E822_9ACTN</name>
<dbReference type="Gene3D" id="2.40.50.100">
    <property type="match status" value="1"/>
</dbReference>
<dbReference type="GO" id="GO:0043190">
    <property type="term" value="C:ATP-binding cassette (ABC) transporter complex"/>
    <property type="evidence" value="ECO:0007669"/>
    <property type="project" value="InterPro"/>
</dbReference>
<dbReference type="Proteomes" id="UP000660745">
    <property type="component" value="Unassembled WGS sequence"/>
</dbReference>
<dbReference type="AlphaFoldDB" id="A0A918E822"/>
<dbReference type="GO" id="GO:0005524">
    <property type="term" value="F:ATP binding"/>
    <property type="evidence" value="ECO:0007669"/>
    <property type="project" value="InterPro"/>
</dbReference>
<protein>
    <recommendedName>
        <fullName evidence="1">Transport-associated OB type 2 domain-containing protein</fullName>
    </recommendedName>
</protein>
<evidence type="ECO:0000259" key="1">
    <source>
        <dbReference type="Pfam" id="PF08402"/>
    </source>
</evidence>
<dbReference type="EMBL" id="BMNK01000015">
    <property type="protein sequence ID" value="GGP13982.1"/>
    <property type="molecule type" value="Genomic_DNA"/>
</dbReference>
<reference evidence="2" key="2">
    <citation type="submission" date="2020-09" db="EMBL/GenBank/DDBJ databases">
        <authorList>
            <person name="Sun Q."/>
            <person name="Zhou Y."/>
        </authorList>
    </citation>
    <scope>NUCLEOTIDE SEQUENCE</scope>
    <source>
        <strain evidence="2">CGMCC 4.7430</strain>
    </source>
</reference>
<gene>
    <name evidence="2" type="ORF">GCM10012278_67940</name>
</gene>
<organism evidence="2 3">
    <name type="scientific">Nonomuraea glycinis</name>
    <dbReference type="NCBI Taxonomy" id="2047744"/>
    <lineage>
        <taxon>Bacteria</taxon>
        <taxon>Bacillati</taxon>
        <taxon>Actinomycetota</taxon>
        <taxon>Actinomycetes</taxon>
        <taxon>Streptosporangiales</taxon>
        <taxon>Streptosporangiaceae</taxon>
        <taxon>Nonomuraea</taxon>
    </lineage>
</organism>
<comment type="caution">
    <text evidence="2">The sequence shown here is derived from an EMBL/GenBank/DDBJ whole genome shotgun (WGS) entry which is preliminary data.</text>
</comment>